<dbReference type="PANTHER" id="PTHR28288">
    <property type="entry name" value="PROTEASE B INHIBITOR 2"/>
    <property type="match status" value="1"/>
</dbReference>
<proteinExistence type="inferred from homology"/>
<evidence type="ECO:0000256" key="2">
    <source>
        <dbReference type="SAM" id="SignalP"/>
    </source>
</evidence>
<feature type="signal peptide" evidence="2">
    <location>
        <begin position="1"/>
        <end position="19"/>
    </location>
</feature>
<comment type="caution">
    <text evidence="3">The sequence shown here is derived from an EMBL/GenBank/DDBJ whole genome shotgun (WGS) entry which is preliminary data.</text>
</comment>
<evidence type="ECO:0000256" key="1">
    <source>
        <dbReference type="ARBA" id="ARBA00038069"/>
    </source>
</evidence>
<dbReference type="KEGG" id="ssck:SPSK_10055"/>
<dbReference type="Gene3D" id="3.30.70.80">
    <property type="entry name" value="Peptidase S8 propeptide/proteinase inhibitor I9"/>
    <property type="match status" value="1"/>
</dbReference>
<dbReference type="InterPro" id="IPR037045">
    <property type="entry name" value="S8pro/Inhibitor_I9_sf"/>
</dbReference>
<evidence type="ECO:0000313" key="3">
    <source>
        <dbReference type="EMBL" id="KJR84097.1"/>
    </source>
</evidence>
<dbReference type="OrthoDB" id="3888684at2759"/>
<sequence length="95" mass="10090">MKPSTFFAGILSLAVGASAVELKKQVVVTYESNTPDWVISEAKEAIINAGGIITHEYNLIKGFAATAGEKVLASVQTMGSKYQALVEEDKVVSVE</sequence>
<dbReference type="SUPFAM" id="SSF54897">
    <property type="entry name" value="Protease propeptides/inhibitors"/>
    <property type="match status" value="1"/>
</dbReference>
<dbReference type="GO" id="GO:0004866">
    <property type="term" value="F:endopeptidase inhibitor activity"/>
    <property type="evidence" value="ECO:0007669"/>
    <property type="project" value="UniProtKB-ARBA"/>
</dbReference>
<keyword evidence="2" id="KW-0732">Signal</keyword>
<protein>
    <recommendedName>
        <fullName evidence="5">Proteinase inhibitor, propeptide</fullName>
    </recommendedName>
</protein>
<organism evidence="3 4">
    <name type="scientific">Sporothrix schenckii 1099-18</name>
    <dbReference type="NCBI Taxonomy" id="1397361"/>
    <lineage>
        <taxon>Eukaryota</taxon>
        <taxon>Fungi</taxon>
        <taxon>Dikarya</taxon>
        <taxon>Ascomycota</taxon>
        <taxon>Pezizomycotina</taxon>
        <taxon>Sordariomycetes</taxon>
        <taxon>Sordariomycetidae</taxon>
        <taxon>Ophiostomatales</taxon>
        <taxon>Ophiostomataceae</taxon>
        <taxon>Sporothrix</taxon>
    </lineage>
</organism>
<dbReference type="AlphaFoldDB" id="A0A0F2M317"/>
<dbReference type="InterPro" id="IPR052471">
    <property type="entry name" value="PBI_I9"/>
</dbReference>
<accession>A0A0F2M317</accession>
<feature type="chain" id="PRO_5002454871" description="Proteinase inhibitor, propeptide" evidence="2">
    <location>
        <begin position="20"/>
        <end position="95"/>
    </location>
</feature>
<dbReference type="VEuPathDB" id="FungiDB:SPSK_10055"/>
<dbReference type="PANTHER" id="PTHR28288:SF1">
    <property type="entry name" value="INHIBITOR I9 DOMAIN-CONTAINING PROTEIN"/>
    <property type="match status" value="1"/>
</dbReference>
<reference evidence="3 4" key="1">
    <citation type="journal article" date="2014" name="BMC Genomics">
        <title>Comparative genomics of the major fungal agents of human and animal Sporotrichosis: Sporothrix schenckii and Sporothrix brasiliensis.</title>
        <authorList>
            <person name="Teixeira M.M."/>
            <person name="de Almeida L.G."/>
            <person name="Kubitschek-Barreira P."/>
            <person name="Alves F.L."/>
            <person name="Kioshima E.S."/>
            <person name="Abadio A.K."/>
            <person name="Fernandes L."/>
            <person name="Derengowski L.S."/>
            <person name="Ferreira K.S."/>
            <person name="Souza R.C."/>
            <person name="Ruiz J.C."/>
            <person name="de Andrade N.C."/>
            <person name="Paes H.C."/>
            <person name="Nicola A.M."/>
            <person name="Albuquerque P."/>
            <person name="Gerber A.L."/>
            <person name="Martins V.P."/>
            <person name="Peconick L.D."/>
            <person name="Neto A.V."/>
            <person name="Chaucanez C.B."/>
            <person name="Silva P.A."/>
            <person name="Cunha O.L."/>
            <person name="de Oliveira F.F."/>
            <person name="dos Santos T.C."/>
            <person name="Barros A.L."/>
            <person name="Soares M.A."/>
            <person name="de Oliveira L.M."/>
            <person name="Marini M.M."/>
            <person name="Villalobos-Duno H."/>
            <person name="Cunha M.M."/>
            <person name="de Hoog S."/>
            <person name="da Silveira J.F."/>
            <person name="Henrissat B."/>
            <person name="Nino-Vega G.A."/>
            <person name="Cisalpino P.S."/>
            <person name="Mora-Montes H.M."/>
            <person name="Almeida S.R."/>
            <person name="Stajich J.E."/>
            <person name="Lopes-Bezerra L.M."/>
            <person name="Vasconcelos A.T."/>
            <person name="Felipe M.S."/>
        </authorList>
    </citation>
    <scope>NUCLEOTIDE SEQUENCE [LARGE SCALE GENOMIC DNA]</scope>
    <source>
        <strain evidence="3 4">1099-18</strain>
    </source>
</reference>
<dbReference type="GeneID" id="27671892"/>
<name>A0A0F2M317_SPOSC</name>
<dbReference type="GO" id="GO:0042144">
    <property type="term" value="P:vacuole fusion, non-autophagic"/>
    <property type="evidence" value="ECO:0007669"/>
    <property type="project" value="TreeGrafter"/>
</dbReference>
<reference evidence="3 4" key="2">
    <citation type="journal article" date="2015" name="Eukaryot. Cell">
        <title>Asexual propagation of a virulent clone complex in a human and feline outbreak of sporotrichosis.</title>
        <authorList>
            <person name="Teixeira Mde M."/>
            <person name="Rodrigues A.M."/>
            <person name="Tsui C.K."/>
            <person name="de Almeida L.G."/>
            <person name="Van Diepeningen A.D."/>
            <person name="van den Ende B.G."/>
            <person name="Fernandes G.F."/>
            <person name="Kano R."/>
            <person name="Hamelin R.C."/>
            <person name="Lopes-Bezerra L.M."/>
            <person name="Vasconcelos A.T."/>
            <person name="de Hoog S."/>
            <person name="de Camargo Z.P."/>
            <person name="Felipe M.S."/>
        </authorList>
    </citation>
    <scope>NUCLEOTIDE SEQUENCE [LARGE SCALE GENOMIC DNA]</scope>
    <source>
        <strain evidence="3 4">1099-18</strain>
    </source>
</reference>
<dbReference type="FunFam" id="3.30.70.80:FF:000005">
    <property type="entry name" value="Proteinase inhibitor I2B"/>
    <property type="match status" value="1"/>
</dbReference>
<evidence type="ECO:0000313" key="4">
    <source>
        <dbReference type="Proteomes" id="UP000033710"/>
    </source>
</evidence>
<dbReference type="Proteomes" id="UP000033710">
    <property type="component" value="Unassembled WGS sequence"/>
</dbReference>
<dbReference type="EMBL" id="AXCR01000007">
    <property type="protein sequence ID" value="KJR84097.1"/>
    <property type="molecule type" value="Genomic_DNA"/>
</dbReference>
<evidence type="ECO:0008006" key="5">
    <source>
        <dbReference type="Google" id="ProtNLM"/>
    </source>
</evidence>
<gene>
    <name evidence="3" type="ORF">SPSK_10055</name>
</gene>
<comment type="similarity">
    <text evidence="1">Belongs to the protease inhibitor I9 family.</text>
</comment>
<dbReference type="RefSeq" id="XP_016586773.1">
    <property type="nucleotide sequence ID" value="XM_016736615.1"/>
</dbReference>